<keyword evidence="1" id="KW-0812">Transmembrane</keyword>
<reference evidence="2 3" key="1">
    <citation type="journal article" date="2024" name="Commun. Biol.">
        <title>Comparative genomic analysis of thermophilic fungi reveals convergent evolutionary adaptations and gene losses.</title>
        <authorList>
            <person name="Steindorff A.S."/>
            <person name="Aguilar-Pontes M.V."/>
            <person name="Robinson A.J."/>
            <person name="Andreopoulos B."/>
            <person name="LaButti K."/>
            <person name="Kuo A."/>
            <person name="Mondo S."/>
            <person name="Riley R."/>
            <person name="Otillar R."/>
            <person name="Haridas S."/>
            <person name="Lipzen A."/>
            <person name="Grimwood J."/>
            <person name="Schmutz J."/>
            <person name="Clum A."/>
            <person name="Reid I.D."/>
            <person name="Moisan M.C."/>
            <person name="Butler G."/>
            <person name="Nguyen T.T.M."/>
            <person name="Dewar K."/>
            <person name="Conant G."/>
            <person name="Drula E."/>
            <person name="Henrissat B."/>
            <person name="Hansel C."/>
            <person name="Singer S."/>
            <person name="Hutchinson M.I."/>
            <person name="de Vries R.P."/>
            <person name="Natvig D.O."/>
            <person name="Powell A.J."/>
            <person name="Tsang A."/>
            <person name="Grigoriev I.V."/>
        </authorList>
    </citation>
    <scope>NUCLEOTIDE SEQUENCE [LARGE SCALE GENOMIC DNA]</scope>
    <source>
        <strain evidence="2 3">CBS 494.80</strain>
    </source>
</reference>
<comment type="caution">
    <text evidence="2">The sequence shown here is derived from an EMBL/GenBank/DDBJ whole genome shotgun (WGS) entry which is preliminary data.</text>
</comment>
<dbReference type="EMBL" id="JAZHXI010000006">
    <property type="protein sequence ID" value="KAL2070229.1"/>
    <property type="molecule type" value="Genomic_DNA"/>
</dbReference>
<feature type="transmembrane region" description="Helical" evidence="1">
    <location>
        <begin position="47"/>
        <end position="68"/>
    </location>
</feature>
<keyword evidence="1" id="KW-1133">Transmembrane helix</keyword>
<keyword evidence="1" id="KW-0472">Membrane</keyword>
<keyword evidence="3" id="KW-1185">Reference proteome</keyword>
<protein>
    <submittedName>
        <fullName evidence="2">Uncharacterized protein</fullName>
    </submittedName>
</protein>
<gene>
    <name evidence="2" type="ORF">VTL71DRAFT_13255</name>
</gene>
<accession>A0ABR4CKE5</accession>
<evidence type="ECO:0000256" key="1">
    <source>
        <dbReference type="SAM" id="Phobius"/>
    </source>
</evidence>
<evidence type="ECO:0000313" key="3">
    <source>
        <dbReference type="Proteomes" id="UP001595075"/>
    </source>
</evidence>
<proteinExistence type="predicted"/>
<sequence>MMAPIPFTSTNATSCAILPVAGENHITAITGHSTIEDDSGRRELIRLVHSIIPVVVLFLFVMMSNYLITREKAKQCQMLHRIIGQPPGPAREEVILDLCVEMYDWYQDWRHDMGKGDELMESIPGAEKQWEMRHKG</sequence>
<name>A0ABR4CKE5_9HELO</name>
<dbReference type="Proteomes" id="UP001595075">
    <property type="component" value="Unassembled WGS sequence"/>
</dbReference>
<organism evidence="2 3">
    <name type="scientific">Oculimacula yallundae</name>
    <dbReference type="NCBI Taxonomy" id="86028"/>
    <lineage>
        <taxon>Eukaryota</taxon>
        <taxon>Fungi</taxon>
        <taxon>Dikarya</taxon>
        <taxon>Ascomycota</taxon>
        <taxon>Pezizomycotina</taxon>
        <taxon>Leotiomycetes</taxon>
        <taxon>Helotiales</taxon>
        <taxon>Ploettnerulaceae</taxon>
        <taxon>Oculimacula</taxon>
    </lineage>
</organism>
<evidence type="ECO:0000313" key="2">
    <source>
        <dbReference type="EMBL" id="KAL2070229.1"/>
    </source>
</evidence>